<gene>
    <name evidence="1" type="ORF">HaLaN_32949</name>
</gene>
<proteinExistence type="predicted"/>
<keyword evidence="2" id="KW-1185">Reference proteome</keyword>
<organism evidence="1 2">
    <name type="scientific">Haematococcus lacustris</name>
    <name type="common">Green alga</name>
    <name type="synonym">Haematococcus pluvialis</name>
    <dbReference type="NCBI Taxonomy" id="44745"/>
    <lineage>
        <taxon>Eukaryota</taxon>
        <taxon>Viridiplantae</taxon>
        <taxon>Chlorophyta</taxon>
        <taxon>core chlorophytes</taxon>
        <taxon>Chlorophyceae</taxon>
        <taxon>CS clade</taxon>
        <taxon>Chlamydomonadales</taxon>
        <taxon>Haematococcaceae</taxon>
        <taxon>Haematococcus</taxon>
    </lineage>
</organism>
<accession>A0A6A0AKZ6</accession>
<feature type="non-terminal residue" evidence="1">
    <location>
        <position position="1"/>
    </location>
</feature>
<reference evidence="1 2" key="1">
    <citation type="submission" date="2020-02" db="EMBL/GenBank/DDBJ databases">
        <title>Draft genome sequence of Haematococcus lacustris strain NIES-144.</title>
        <authorList>
            <person name="Morimoto D."/>
            <person name="Nakagawa S."/>
            <person name="Yoshida T."/>
            <person name="Sawayama S."/>
        </authorList>
    </citation>
    <scope>NUCLEOTIDE SEQUENCE [LARGE SCALE GENOMIC DNA]</scope>
    <source>
        <strain evidence="1 2">NIES-144</strain>
    </source>
</reference>
<sequence length="27" mass="3304">MTLRQASTMWSIVMGTRSGCCWLWRRW</sequence>
<dbReference type="Proteomes" id="UP000485058">
    <property type="component" value="Unassembled WGS sequence"/>
</dbReference>
<name>A0A6A0AKZ6_HAELA</name>
<feature type="non-terminal residue" evidence="1">
    <location>
        <position position="27"/>
    </location>
</feature>
<dbReference type="EMBL" id="BLLF01008906">
    <property type="protein sequence ID" value="GFH33559.1"/>
    <property type="molecule type" value="Genomic_DNA"/>
</dbReference>
<comment type="caution">
    <text evidence="1">The sequence shown here is derived from an EMBL/GenBank/DDBJ whole genome shotgun (WGS) entry which is preliminary data.</text>
</comment>
<evidence type="ECO:0000313" key="2">
    <source>
        <dbReference type="Proteomes" id="UP000485058"/>
    </source>
</evidence>
<evidence type="ECO:0000313" key="1">
    <source>
        <dbReference type="EMBL" id="GFH33559.1"/>
    </source>
</evidence>
<dbReference type="AlphaFoldDB" id="A0A6A0AKZ6"/>
<protein>
    <submittedName>
        <fullName evidence="1">Uncharacterized protein</fullName>
    </submittedName>
</protein>